<name>A0A918GAI8_9ACTN</name>
<reference evidence="2" key="1">
    <citation type="journal article" date="2014" name="Int. J. Syst. Evol. Microbiol.">
        <title>Complete genome sequence of Corynebacterium casei LMG S-19264T (=DSM 44701T), isolated from a smear-ripened cheese.</title>
        <authorList>
            <consortium name="US DOE Joint Genome Institute (JGI-PGF)"/>
            <person name="Walter F."/>
            <person name="Albersmeier A."/>
            <person name="Kalinowski J."/>
            <person name="Ruckert C."/>
        </authorList>
    </citation>
    <scope>NUCLEOTIDE SEQUENCE</scope>
    <source>
        <strain evidence="2">JCM 4386</strain>
    </source>
</reference>
<keyword evidence="3" id="KW-1185">Reference proteome</keyword>
<feature type="region of interest" description="Disordered" evidence="1">
    <location>
        <begin position="39"/>
        <end position="59"/>
    </location>
</feature>
<evidence type="ECO:0000313" key="2">
    <source>
        <dbReference type="EMBL" id="GGS26599.1"/>
    </source>
</evidence>
<organism evidence="2 3">
    <name type="scientific">Streptomyces humidus</name>
    <dbReference type="NCBI Taxonomy" id="52259"/>
    <lineage>
        <taxon>Bacteria</taxon>
        <taxon>Bacillati</taxon>
        <taxon>Actinomycetota</taxon>
        <taxon>Actinomycetes</taxon>
        <taxon>Kitasatosporales</taxon>
        <taxon>Streptomycetaceae</taxon>
        <taxon>Streptomyces</taxon>
    </lineage>
</organism>
<sequence>MHAVTGKTDDRAGFAKLLVQWLGVLKMFGGERVGVMDGRHDSGGLYSGHHSSSDIGSDG</sequence>
<feature type="compositionally biased region" description="Low complexity" evidence="1">
    <location>
        <begin position="43"/>
        <end position="59"/>
    </location>
</feature>
<gene>
    <name evidence="2" type="ORF">GCM10010269_76520</name>
</gene>
<proteinExistence type="predicted"/>
<dbReference type="Proteomes" id="UP000606194">
    <property type="component" value="Unassembled WGS sequence"/>
</dbReference>
<protein>
    <submittedName>
        <fullName evidence="2">Uncharacterized protein</fullName>
    </submittedName>
</protein>
<dbReference type="EMBL" id="BMTL01000049">
    <property type="protein sequence ID" value="GGS26599.1"/>
    <property type="molecule type" value="Genomic_DNA"/>
</dbReference>
<accession>A0A918GAI8</accession>
<evidence type="ECO:0000256" key="1">
    <source>
        <dbReference type="SAM" id="MobiDB-lite"/>
    </source>
</evidence>
<dbReference type="RefSeq" id="WP_350818468.1">
    <property type="nucleotide sequence ID" value="NZ_JBEPBE010000029.1"/>
</dbReference>
<dbReference type="AlphaFoldDB" id="A0A918GAI8"/>
<comment type="caution">
    <text evidence="2">The sequence shown here is derived from an EMBL/GenBank/DDBJ whole genome shotgun (WGS) entry which is preliminary data.</text>
</comment>
<evidence type="ECO:0000313" key="3">
    <source>
        <dbReference type="Proteomes" id="UP000606194"/>
    </source>
</evidence>
<reference evidence="2" key="2">
    <citation type="submission" date="2020-09" db="EMBL/GenBank/DDBJ databases">
        <authorList>
            <person name="Sun Q."/>
            <person name="Ohkuma M."/>
        </authorList>
    </citation>
    <scope>NUCLEOTIDE SEQUENCE</scope>
    <source>
        <strain evidence="2">JCM 4386</strain>
    </source>
</reference>